<dbReference type="Proteomes" id="UP000193689">
    <property type="component" value="Unassembled WGS sequence"/>
</dbReference>
<dbReference type="EMBL" id="MCFJ01000025">
    <property type="protein sequence ID" value="ORY55892.1"/>
    <property type="molecule type" value="Genomic_DNA"/>
</dbReference>
<evidence type="ECO:0008006" key="3">
    <source>
        <dbReference type="Google" id="ProtNLM"/>
    </source>
</evidence>
<name>A0A1Y2D9F6_9PEZI</name>
<evidence type="ECO:0000313" key="2">
    <source>
        <dbReference type="Proteomes" id="UP000193689"/>
    </source>
</evidence>
<sequence length="353" mass="40147">MSTCAMSTSWTPPEDPDRPNCPYSVGFRTVIQFHRAPLPFGGPRYGRKLRPYVYDNWLESVTQSEHVLAYPPLETAPPSQHATAELVVSKTIAIGNARGAQLVSFTAIAKIYDALYYPFSSNIVSRPVDVVRNADVDYSREAASYELCTQYFGSWTFQLPITSAGKAHQRPVRLVLIEYIDGSPISDLFVRNMSGPRADPHLDALHFDQEFRLKVIARIMEGIVRQRQVGLDQNDLAPRNVILSPTPQPPGTHSSTRITLIDYNVAHVDKWTKDGPQDMPLPPNPLEWFWDNNLSAFIGWTPLEWYIDPKTPQKWLLHRFGGEISSLYRPIEEDLEFSKTEEEWLAENPSEFD</sequence>
<proteinExistence type="predicted"/>
<gene>
    <name evidence="1" type="ORF">BCR38DRAFT_469630</name>
</gene>
<dbReference type="RefSeq" id="XP_040709844.1">
    <property type="nucleotide sequence ID" value="XM_040862815.1"/>
</dbReference>
<dbReference type="OrthoDB" id="4267316at2759"/>
<reference evidence="1 2" key="1">
    <citation type="submission" date="2016-07" db="EMBL/GenBank/DDBJ databases">
        <title>Pervasive Adenine N6-methylation of Active Genes in Fungi.</title>
        <authorList>
            <consortium name="DOE Joint Genome Institute"/>
            <person name="Mondo S.J."/>
            <person name="Dannebaum R.O."/>
            <person name="Kuo R.C."/>
            <person name="Labutti K."/>
            <person name="Haridas S."/>
            <person name="Kuo A."/>
            <person name="Salamov A."/>
            <person name="Ahrendt S.R."/>
            <person name="Lipzen A."/>
            <person name="Sullivan W."/>
            <person name="Andreopoulos W.B."/>
            <person name="Clum A."/>
            <person name="Lindquist E."/>
            <person name="Daum C."/>
            <person name="Ramamoorthy G.K."/>
            <person name="Gryganskyi A."/>
            <person name="Culley D."/>
            <person name="Magnuson J.K."/>
            <person name="James T.Y."/>
            <person name="O'Malley M.A."/>
            <person name="Stajich J.E."/>
            <person name="Spatafora J.W."/>
            <person name="Visel A."/>
            <person name="Grigoriev I.V."/>
        </authorList>
    </citation>
    <scope>NUCLEOTIDE SEQUENCE [LARGE SCALE GENOMIC DNA]</scope>
    <source>
        <strain evidence="1 2">CBS 129021</strain>
    </source>
</reference>
<keyword evidence="2" id="KW-1185">Reference proteome</keyword>
<dbReference type="GeneID" id="63779027"/>
<dbReference type="InParanoid" id="A0A1Y2D9F6"/>
<comment type="caution">
    <text evidence="1">The sequence shown here is derived from an EMBL/GenBank/DDBJ whole genome shotgun (WGS) entry which is preliminary data.</text>
</comment>
<evidence type="ECO:0000313" key="1">
    <source>
        <dbReference type="EMBL" id="ORY55892.1"/>
    </source>
</evidence>
<dbReference type="AlphaFoldDB" id="A0A1Y2D9F6"/>
<accession>A0A1Y2D9F6</accession>
<organism evidence="1 2">
    <name type="scientific">Pseudomassariella vexata</name>
    <dbReference type="NCBI Taxonomy" id="1141098"/>
    <lineage>
        <taxon>Eukaryota</taxon>
        <taxon>Fungi</taxon>
        <taxon>Dikarya</taxon>
        <taxon>Ascomycota</taxon>
        <taxon>Pezizomycotina</taxon>
        <taxon>Sordariomycetes</taxon>
        <taxon>Xylariomycetidae</taxon>
        <taxon>Amphisphaeriales</taxon>
        <taxon>Pseudomassariaceae</taxon>
        <taxon>Pseudomassariella</taxon>
    </lineage>
</organism>
<protein>
    <recommendedName>
        <fullName evidence="3">Protein kinase domain-containing protein</fullName>
    </recommendedName>
</protein>